<accession>A0A165FGQ1</accession>
<feature type="compositionally biased region" description="Basic residues" evidence="1">
    <location>
        <begin position="122"/>
        <end position="139"/>
    </location>
</feature>
<dbReference type="EMBL" id="KV426085">
    <property type="protein sequence ID" value="KZV88966.1"/>
    <property type="molecule type" value="Genomic_DNA"/>
</dbReference>
<sequence>MGHVQSQPLHDAPRTRSSFPQVDQVLASGMGVIPPPPPPLAPLRQSAKRKVDDVDESAQEPSMANPARDASMTLSSVPPSISELAPAVDDAPSAHTSSVASAEPSLPVAAPASIATDEPPRKKSKKSRKKGKKGAKKARVAAASPVPLHDPVIRSIAALASLRPSPAGVSGARWTVALTLNTPAEVHKFLAAYLLHMPDVANLQIMCMVHLHQLNPETVATAVAQMQGATDVGLEELAWNTIDQKPNKLLAAFMRLVPSAKARASAIAFPQNVVNSLPLINLTQLRLLTDLNGGYVGSCRYGALNRLYTALRDLSMDAPLEDTMAGQFILPHNINLDVLRMDQTAAYNWEARRTAATVANLRVHRIPLVLVLEPLVDMLVVAATQRNNVAAPPIDHLVVVTSSTDMCRVGMAHQQDVASHRSLYDEVTPSCIRALARSEYYEALTRMTLMLFLPHDAIRALFSTTPTALRRLLIVDAKWECALKEVGITTAAPPMLKTEQLPSLDDLYEGGKDKRMIPVLDLHGFVRRHRFAVTDYFFGREFEFYEGWTHAKYLLGGEHHFM</sequence>
<protein>
    <submittedName>
        <fullName evidence="2">Uncharacterized protein</fullName>
    </submittedName>
</protein>
<evidence type="ECO:0000313" key="3">
    <source>
        <dbReference type="Proteomes" id="UP000077266"/>
    </source>
</evidence>
<organism evidence="2 3">
    <name type="scientific">Exidia glandulosa HHB12029</name>
    <dbReference type="NCBI Taxonomy" id="1314781"/>
    <lineage>
        <taxon>Eukaryota</taxon>
        <taxon>Fungi</taxon>
        <taxon>Dikarya</taxon>
        <taxon>Basidiomycota</taxon>
        <taxon>Agaricomycotina</taxon>
        <taxon>Agaricomycetes</taxon>
        <taxon>Auriculariales</taxon>
        <taxon>Exidiaceae</taxon>
        <taxon>Exidia</taxon>
    </lineage>
</organism>
<reference evidence="2 3" key="1">
    <citation type="journal article" date="2016" name="Mol. Biol. Evol.">
        <title>Comparative Genomics of Early-Diverging Mushroom-Forming Fungi Provides Insights into the Origins of Lignocellulose Decay Capabilities.</title>
        <authorList>
            <person name="Nagy L.G."/>
            <person name="Riley R."/>
            <person name="Tritt A."/>
            <person name="Adam C."/>
            <person name="Daum C."/>
            <person name="Floudas D."/>
            <person name="Sun H."/>
            <person name="Yadav J.S."/>
            <person name="Pangilinan J."/>
            <person name="Larsson K.H."/>
            <person name="Matsuura K."/>
            <person name="Barry K."/>
            <person name="Labutti K."/>
            <person name="Kuo R."/>
            <person name="Ohm R.A."/>
            <person name="Bhattacharya S.S."/>
            <person name="Shirouzu T."/>
            <person name="Yoshinaga Y."/>
            <person name="Martin F.M."/>
            <person name="Grigoriev I.V."/>
            <person name="Hibbett D.S."/>
        </authorList>
    </citation>
    <scope>NUCLEOTIDE SEQUENCE [LARGE SCALE GENOMIC DNA]</scope>
    <source>
        <strain evidence="2 3">HHB12029</strain>
    </source>
</reference>
<name>A0A165FGQ1_EXIGL</name>
<feature type="region of interest" description="Disordered" evidence="1">
    <location>
        <begin position="1"/>
        <end position="143"/>
    </location>
</feature>
<dbReference type="InParanoid" id="A0A165FGQ1"/>
<dbReference type="Proteomes" id="UP000077266">
    <property type="component" value="Unassembled WGS sequence"/>
</dbReference>
<evidence type="ECO:0000256" key="1">
    <source>
        <dbReference type="SAM" id="MobiDB-lite"/>
    </source>
</evidence>
<dbReference type="AlphaFoldDB" id="A0A165FGQ1"/>
<keyword evidence="3" id="KW-1185">Reference proteome</keyword>
<gene>
    <name evidence="2" type="ORF">EXIGLDRAFT_772185</name>
</gene>
<proteinExistence type="predicted"/>
<evidence type="ECO:0000313" key="2">
    <source>
        <dbReference type="EMBL" id="KZV88966.1"/>
    </source>
</evidence>